<evidence type="ECO:0000313" key="2">
    <source>
        <dbReference type="EMBL" id="ORV48868.1"/>
    </source>
</evidence>
<dbReference type="EMBL" id="LQOV01000033">
    <property type="protein sequence ID" value="ORV48868.1"/>
    <property type="molecule type" value="Genomic_DNA"/>
</dbReference>
<dbReference type="RefSeq" id="WP_085225600.1">
    <property type="nucleotide sequence ID" value="NZ_AP022576.1"/>
</dbReference>
<comment type="caution">
    <text evidence="2">The sequence shown here is derived from an EMBL/GenBank/DDBJ whole genome shotgun (WGS) entry which is preliminary data.</text>
</comment>
<dbReference type="STRING" id="292462.AWC05_04050"/>
<keyword evidence="1" id="KW-0472">Membrane</keyword>
<keyword evidence="1" id="KW-1133">Transmembrane helix</keyword>
<proteinExistence type="predicted"/>
<evidence type="ECO:0000256" key="1">
    <source>
        <dbReference type="SAM" id="Phobius"/>
    </source>
</evidence>
<keyword evidence="1" id="KW-0812">Transmembrane</keyword>
<accession>A0A1X1TWU2</accession>
<reference evidence="2 3" key="1">
    <citation type="submission" date="2016-01" db="EMBL/GenBank/DDBJ databases">
        <title>The new phylogeny of the genus Mycobacterium.</title>
        <authorList>
            <person name="Tarcisio F."/>
            <person name="Conor M."/>
            <person name="Antonella G."/>
            <person name="Elisabetta G."/>
            <person name="Giulia F.S."/>
            <person name="Sara T."/>
            <person name="Anna F."/>
            <person name="Clotilde B."/>
            <person name="Roberto B."/>
            <person name="Veronica D.S."/>
            <person name="Fabio R."/>
            <person name="Monica P."/>
            <person name="Olivier J."/>
            <person name="Enrico T."/>
            <person name="Nicola S."/>
        </authorList>
    </citation>
    <scope>NUCLEOTIDE SEQUENCE [LARGE SCALE GENOMIC DNA]</scope>
    <source>
        <strain evidence="2 3">DSM 44852</strain>
    </source>
</reference>
<dbReference type="Proteomes" id="UP000193010">
    <property type="component" value="Unassembled WGS sequence"/>
</dbReference>
<protein>
    <submittedName>
        <fullName evidence="2">Uncharacterized protein</fullName>
    </submittedName>
</protein>
<feature type="transmembrane region" description="Helical" evidence="1">
    <location>
        <begin position="12"/>
        <end position="36"/>
    </location>
</feature>
<name>A0A1X1TWU2_MYCFL</name>
<gene>
    <name evidence="2" type="ORF">AWC05_04050</name>
</gene>
<evidence type="ECO:0000313" key="3">
    <source>
        <dbReference type="Proteomes" id="UP000193010"/>
    </source>
</evidence>
<organism evidence="2 3">
    <name type="scientific">Mycobacterium florentinum</name>
    <dbReference type="NCBI Taxonomy" id="292462"/>
    <lineage>
        <taxon>Bacteria</taxon>
        <taxon>Bacillati</taxon>
        <taxon>Actinomycetota</taxon>
        <taxon>Actinomycetes</taxon>
        <taxon>Mycobacteriales</taxon>
        <taxon>Mycobacteriaceae</taxon>
        <taxon>Mycobacterium</taxon>
        <taxon>Mycobacterium simiae complex</taxon>
    </lineage>
</organism>
<keyword evidence="3" id="KW-1185">Reference proteome</keyword>
<sequence>MTTVHVEYVAHHWIVLAVPAFLPAVIVVAVILYVALRDRRAGRTDDAQQQSDTTDKSHD</sequence>
<dbReference type="AlphaFoldDB" id="A0A1X1TWU2"/>